<dbReference type="AlphaFoldDB" id="A0AAV2FVR1"/>
<evidence type="ECO:0000313" key="2">
    <source>
        <dbReference type="EMBL" id="CAL1402468.1"/>
    </source>
</evidence>
<feature type="compositionally biased region" description="Basic and acidic residues" evidence="1">
    <location>
        <begin position="8"/>
        <end position="27"/>
    </location>
</feature>
<sequence length="83" mass="9790">MLPNRRWPRSERQAERDAIDIDKADGGREATRRVGVIWRLESREGEIEQEREHANSKEAWKLESSFVAVVARMEVGILRRHHE</sequence>
<dbReference type="Proteomes" id="UP001497516">
    <property type="component" value="Chromosome 7"/>
</dbReference>
<reference evidence="2 3" key="1">
    <citation type="submission" date="2024-04" db="EMBL/GenBank/DDBJ databases">
        <authorList>
            <person name="Fracassetti M."/>
        </authorList>
    </citation>
    <scope>NUCLEOTIDE SEQUENCE [LARGE SCALE GENOMIC DNA]</scope>
</reference>
<protein>
    <submittedName>
        <fullName evidence="2">Uncharacterized protein</fullName>
    </submittedName>
</protein>
<evidence type="ECO:0000256" key="1">
    <source>
        <dbReference type="SAM" id="MobiDB-lite"/>
    </source>
</evidence>
<gene>
    <name evidence="2" type="ORF">LTRI10_LOCUS42465</name>
</gene>
<evidence type="ECO:0000313" key="3">
    <source>
        <dbReference type="Proteomes" id="UP001497516"/>
    </source>
</evidence>
<organism evidence="2 3">
    <name type="scientific">Linum trigynum</name>
    <dbReference type="NCBI Taxonomy" id="586398"/>
    <lineage>
        <taxon>Eukaryota</taxon>
        <taxon>Viridiplantae</taxon>
        <taxon>Streptophyta</taxon>
        <taxon>Embryophyta</taxon>
        <taxon>Tracheophyta</taxon>
        <taxon>Spermatophyta</taxon>
        <taxon>Magnoliopsida</taxon>
        <taxon>eudicotyledons</taxon>
        <taxon>Gunneridae</taxon>
        <taxon>Pentapetalae</taxon>
        <taxon>rosids</taxon>
        <taxon>fabids</taxon>
        <taxon>Malpighiales</taxon>
        <taxon>Linaceae</taxon>
        <taxon>Linum</taxon>
    </lineage>
</organism>
<proteinExistence type="predicted"/>
<name>A0AAV2FVR1_9ROSI</name>
<keyword evidence="3" id="KW-1185">Reference proteome</keyword>
<dbReference type="EMBL" id="OZ034820">
    <property type="protein sequence ID" value="CAL1402468.1"/>
    <property type="molecule type" value="Genomic_DNA"/>
</dbReference>
<accession>A0AAV2FVR1</accession>
<feature type="region of interest" description="Disordered" evidence="1">
    <location>
        <begin position="1"/>
        <end position="27"/>
    </location>
</feature>